<evidence type="ECO:0000256" key="7">
    <source>
        <dbReference type="ARBA" id="ARBA00022980"/>
    </source>
</evidence>
<dbReference type="InterPro" id="IPR005568">
    <property type="entry name" value="Ribosomal_uL6_N"/>
</dbReference>
<protein>
    <recommendedName>
        <fullName evidence="19">BZIP domain-containing protein</fullName>
    </recommendedName>
</protein>
<feature type="compositionally biased region" description="Basic and acidic residues" evidence="17">
    <location>
        <begin position="15"/>
        <end position="26"/>
    </location>
</feature>
<dbReference type="SUPFAM" id="SSF50104">
    <property type="entry name" value="Translation proteins SH3-like domain"/>
    <property type="match status" value="1"/>
</dbReference>
<dbReference type="Proteomes" id="UP000290289">
    <property type="component" value="Chromosome 2"/>
</dbReference>
<feature type="compositionally biased region" description="Polar residues" evidence="17">
    <location>
        <begin position="134"/>
        <end position="151"/>
    </location>
</feature>
<comment type="subcellular location">
    <subcellularLocation>
        <location evidence="2">Endoplasmic reticulum membrane</location>
        <topology evidence="2">Single-pass membrane protein</topology>
    </subcellularLocation>
    <subcellularLocation>
        <location evidence="1">Nucleus</location>
    </subcellularLocation>
</comment>
<evidence type="ECO:0000256" key="16">
    <source>
        <dbReference type="ARBA" id="ARBA00065888"/>
    </source>
</evidence>
<evidence type="ECO:0000256" key="12">
    <source>
        <dbReference type="ARBA" id="ARBA00023163"/>
    </source>
</evidence>
<evidence type="ECO:0000256" key="17">
    <source>
        <dbReference type="SAM" id="MobiDB-lite"/>
    </source>
</evidence>
<dbReference type="GO" id="GO:0003677">
    <property type="term" value="F:DNA binding"/>
    <property type="evidence" value="ECO:0007669"/>
    <property type="project" value="UniProtKB-KW"/>
</dbReference>
<dbReference type="PANTHER" id="PTHR47416:SF3">
    <property type="entry name" value="BZIP TRANSCRIPTION FACTOR 17-RELATED"/>
    <property type="match status" value="1"/>
</dbReference>
<evidence type="ECO:0000256" key="15">
    <source>
        <dbReference type="ARBA" id="ARBA00023274"/>
    </source>
</evidence>
<dbReference type="GO" id="GO:0005634">
    <property type="term" value="C:nucleus"/>
    <property type="evidence" value="ECO:0007669"/>
    <property type="project" value="UniProtKB-SubCell"/>
</dbReference>
<keyword evidence="10" id="KW-0238">DNA-binding</keyword>
<dbReference type="Pfam" id="PF01159">
    <property type="entry name" value="Ribosomal_L6e"/>
    <property type="match status" value="1"/>
</dbReference>
<feature type="compositionally biased region" description="Polar residues" evidence="17">
    <location>
        <begin position="678"/>
        <end position="688"/>
    </location>
</feature>
<evidence type="ECO:0000256" key="9">
    <source>
        <dbReference type="ARBA" id="ARBA00023015"/>
    </source>
</evidence>
<feature type="transmembrane region" description="Helical" evidence="18">
    <location>
        <begin position="372"/>
        <end position="394"/>
    </location>
</feature>
<accession>A0A498KDC7</accession>
<dbReference type="FunFam" id="2.30.30.30:FF:000014">
    <property type="entry name" value="60S ribosomal protein L6"/>
    <property type="match status" value="1"/>
</dbReference>
<comment type="similarity">
    <text evidence="4">Belongs to the eukaryotic ribosomal protein eL6 family.</text>
</comment>
<evidence type="ECO:0000256" key="2">
    <source>
        <dbReference type="ARBA" id="ARBA00004389"/>
    </source>
</evidence>
<dbReference type="PROSITE" id="PS50217">
    <property type="entry name" value="BZIP"/>
    <property type="match status" value="1"/>
</dbReference>
<dbReference type="GO" id="GO:0003735">
    <property type="term" value="F:structural constituent of ribosome"/>
    <property type="evidence" value="ECO:0007669"/>
    <property type="project" value="InterPro"/>
</dbReference>
<dbReference type="InterPro" id="IPR046347">
    <property type="entry name" value="bZIP_sf"/>
</dbReference>
<reference evidence="20 21" key="1">
    <citation type="submission" date="2018-10" db="EMBL/GenBank/DDBJ databases">
        <title>A high-quality apple genome assembly.</title>
        <authorList>
            <person name="Hu J."/>
        </authorList>
    </citation>
    <scope>NUCLEOTIDE SEQUENCE [LARGE SCALE GENOMIC DNA]</scope>
    <source>
        <strain evidence="21">cv. HFTH1</strain>
        <tissue evidence="20">Young leaf</tissue>
    </source>
</reference>
<dbReference type="GO" id="GO:0006950">
    <property type="term" value="P:response to stress"/>
    <property type="evidence" value="ECO:0007669"/>
    <property type="project" value="UniProtKB-ARBA"/>
</dbReference>
<keyword evidence="12" id="KW-0804">Transcription</keyword>
<evidence type="ECO:0000259" key="19">
    <source>
        <dbReference type="PROSITE" id="PS50217"/>
    </source>
</evidence>
<evidence type="ECO:0000256" key="3">
    <source>
        <dbReference type="ARBA" id="ARBA00007163"/>
    </source>
</evidence>
<dbReference type="GO" id="GO:0005840">
    <property type="term" value="C:ribosome"/>
    <property type="evidence" value="ECO:0007669"/>
    <property type="project" value="UniProtKB-KW"/>
</dbReference>
<dbReference type="GO" id="GO:0005789">
    <property type="term" value="C:endoplasmic reticulum membrane"/>
    <property type="evidence" value="ECO:0007669"/>
    <property type="project" value="UniProtKB-SubCell"/>
</dbReference>
<comment type="caution">
    <text evidence="20">The sequence shown here is derived from an EMBL/GenBank/DDBJ whole genome shotgun (WGS) entry which is preliminary data.</text>
</comment>
<dbReference type="STRING" id="3750.A0A498KDC7"/>
<sequence length="976" mass="106896">MALPAEPHSVPDSANHPDHTDFKFNSEMESLPIPPLDPEFFSSDNGMASAAVPSDEFMSDLGFGFGPDDNCDFELTFDDLDKLYLPSVTEDFLLPDGLDPGAAESNSGSSAISVSGDDKGGLDVSRFLNCPASSNECSENSGGPVSSQGSGISEAVDSHSGNSGNSVTVSSNAICSSDDEKVKVEDEMAKNYLVKRKKDSDEGNVESRSAKYRRSDNNNNSASVNVDANANDEEEKRKARLMRNRESAQLSRQRKKHYVEELEDKVRAMHSTIADLNNRISYVMAENTTLKQHLSSGGAMCPPPPPHLGMHPHPPMPPMAYPWMPYSPYVTKPQGSQSLLLPIPRLKSQQPAAAPKSIKSESKKSEGRTKKVASISFLGLLFFILLFGGLVPMVNVNFSGVMDRGFGGSSYVRDRFNGQNRGKLLNVHGHLNGSEEIIYSGISGGKFDVSNKILHERGHHTRNMLKEQGSRSVLGSDEFARLHNTSSEPLVASLYVPRNDKLVKIDGNLIIHSVLASEKAMASHEPFERQNSRETGLAVAKDLVSALAIPKPGGNRGIHAPLYRNSAGPHKALTSGSTDVPKDCMKSTSADGKLQQWFREGLAGPMLSSGMCTEVFQFDVSAATSSGGIIPASSVSNVSEHRQNTTELNRGRNRRILRGLPIPLAGSGHNVTEENVKGNRQNNTLPGNRSASPMVVSVLVDPREAGDIDVDGMIKPKSLSRIFVVVLLDSVKYVTYSCVLPRSAMAPERRISKVVRNPNLIREIRKQSRSKMYHKRGLWAIKAKNGGVFPRHDKKAEADAPAVKPPKFYPADDVKKPIVNKRNAKPTKLRASITPGTVLIILAGRFMGKRVVFLKQLSSGLLLVTGPFKINGVPLRRVNQSYVIGTQTKIDISKVNAVKFDDKYFAKEVQKKKRKGEGEFFEAEEEEKVLPQEKKDDQKAVDTPLIRCINRIAYMKEYLAARFSLKQGMKPHELVF</sequence>
<keyword evidence="11 18" id="KW-0472">Membrane</keyword>
<organism evidence="20 21">
    <name type="scientific">Malus domestica</name>
    <name type="common">Apple</name>
    <name type="synonym">Pyrus malus</name>
    <dbReference type="NCBI Taxonomy" id="3750"/>
    <lineage>
        <taxon>Eukaryota</taxon>
        <taxon>Viridiplantae</taxon>
        <taxon>Streptophyta</taxon>
        <taxon>Embryophyta</taxon>
        <taxon>Tracheophyta</taxon>
        <taxon>Spermatophyta</taxon>
        <taxon>Magnoliopsida</taxon>
        <taxon>eudicotyledons</taxon>
        <taxon>Gunneridae</taxon>
        <taxon>Pentapetalae</taxon>
        <taxon>rosids</taxon>
        <taxon>fabids</taxon>
        <taxon>Rosales</taxon>
        <taxon>Rosaceae</taxon>
        <taxon>Amygdaloideae</taxon>
        <taxon>Maleae</taxon>
        <taxon>Malus</taxon>
    </lineage>
</organism>
<evidence type="ECO:0000256" key="18">
    <source>
        <dbReference type="SAM" id="Phobius"/>
    </source>
</evidence>
<feature type="compositionally biased region" description="Low complexity" evidence="17">
    <location>
        <begin position="158"/>
        <end position="171"/>
    </location>
</feature>
<comment type="similarity">
    <text evidence="3">Belongs to the bZIP family.</text>
</comment>
<dbReference type="AlphaFoldDB" id="A0A498KDC7"/>
<evidence type="ECO:0000256" key="4">
    <source>
        <dbReference type="ARBA" id="ARBA00010592"/>
    </source>
</evidence>
<dbReference type="CDD" id="cd13156">
    <property type="entry name" value="KOW_RPL6"/>
    <property type="match status" value="1"/>
</dbReference>
<dbReference type="InterPro" id="IPR004827">
    <property type="entry name" value="bZIP"/>
</dbReference>
<evidence type="ECO:0000313" key="20">
    <source>
        <dbReference type="EMBL" id="RXI05366.1"/>
    </source>
</evidence>
<dbReference type="InterPro" id="IPR000915">
    <property type="entry name" value="60S_ribosomal_eL6"/>
</dbReference>
<evidence type="ECO:0000256" key="13">
    <source>
        <dbReference type="ARBA" id="ARBA00023180"/>
    </source>
</evidence>
<evidence type="ECO:0000256" key="8">
    <source>
        <dbReference type="ARBA" id="ARBA00022989"/>
    </source>
</evidence>
<dbReference type="SUPFAM" id="SSF57959">
    <property type="entry name" value="Leucine zipper domain"/>
    <property type="match status" value="1"/>
</dbReference>
<dbReference type="SMART" id="SM00338">
    <property type="entry name" value="BRLZ"/>
    <property type="match status" value="1"/>
</dbReference>
<keyword evidence="21" id="KW-1185">Reference proteome</keyword>
<feature type="compositionally biased region" description="Low complexity" evidence="17">
    <location>
        <begin position="217"/>
        <end position="229"/>
    </location>
</feature>
<dbReference type="Gene3D" id="2.30.30.30">
    <property type="match status" value="1"/>
</dbReference>
<dbReference type="CDD" id="cd14704">
    <property type="entry name" value="bZIP_HY5-like"/>
    <property type="match status" value="1"/>
</dbReference>
<feature type="region of interest" description="Disordered" evidence="17">
    <location>
        <begin position="99"/>
        <end position="118"/>
    </location>
</feature>
<name>A0A498KDC7_MALDO</name>
<dbReference type="GO" id="GO:0006412">
    <property type="term" value="P:translation"/>
    <property type="evidence" value="ECO:0007669"/>
    <property type="project" value="InterPro"/>
</dbReference>
<comment type="subunit">
    <text evidence="16">Interacts with BZIP28.</text>
</comment>
<dbReference type="Gene3D" id="1.20.5.170">
    <property type="match status" value="1"/>
</dbReference>
<evidence type="ECO:0000256" key="5">
    <source>
        <dbReference type="ARBA" id="ARBA00022692"/>
    </source>
</evidence>
<keyword evidence="15" id="KW-0687">Ribonucleoprotein</keyword>
<dbReference type="GO" id="GO:1990904">
    <property type="term" value="C:ribonucleoprotein complex"/>
    <property type="evidence" value="ECO:0007669"/>
    <property type="project" value="UniProtKB-KW"/>
</dbReference>
<dbReference type="InterPro" id="IPR014722">
    <property type="entry name" value="Rib_uL2_dom2"/>
</dbReference>
<dbReference type="EMBL" id="RDQH01000328">
    <property type="protein sequence ID" value="RXI05366.1"/>
    <property type="molecule type" value="Genomic_DNA"/>
</dbReference>
<evidence type="ECO:0000256" key="11">
    <source>
        <dbReference type="ARBA" id="ARBA00023136"/>
    </source>
</evidence>
<keyword evidence="13" id="KW-0325">Glycoprotein</keyword>
<evidence type="ECO:0000256" key="1">
    <source>
        <dbReference type="ARBA" id="ARBA00004123"/>
    </source>
</evidence>
<dbReference type="InterPro" id="IPR041997">
    <property type="entry name" value="Ribosomal_eL6_KOW"/>
</dbReference>
<keyword evidence="8 18" id="KW-1133">Transmembrane helix</keyword>
<feature type="region of interest" description="Disordered" evidence="17">
    <location>
        <begin position="195"/>
        <end position="237"/>
    </location>
</feature>
<evidence type="ECO:0000256" key="10">
    <source>
        <dbReference type="ARBA" id="ARBA00023125"/>
    </source>
</evidence>
<keyword evidence="6" id="KW-0256">Endoplasmic reticulum</keyword>
<evidence type="ECO:0000256" key="6">
    <source>
        <dbReference type="ARBA" id="ARBA00022824"/>
    </source>
</evidence>
<feature type="compositionally biased region" description="Low complexity" evidence="17">
    <location>
        <begin position="101"/>
        <end position="115"/>
    </location>
</feature>
<keyword evidence="5 18" id="KW-0812">Transmembrane</keyword>
<feature type="domain" description="BZIP" evidence="19">
    <location>
        <begin position="234"/>
        <end position="297"/>
    </location>
</feature>
<feature type="region of interest" description="Disordered" evidence="17">
    <location>
        <begin position="1"/>
        <end position="40"/>
    </location>
</feature>
<feature type="region of interest" description="Disordered" evidence="17">
    <location>
        <begin position="667"/>
        <end position="688"/>
    </location>
</feature>
<keyword evidence="14" id="KW-0539">Nucleus</keyword>
<dbReference type="InterPro" id="IPR008991">
    <property type="entry name" value="Translation_prot_SH3-like_sf"/>
</dbReference>
<dbReference type="FunFam" id="1.20.5.170:FF:000085">
    <property type="entry name" value="bZIP transcription factor 49"/>
    <property type="match status" value="1"/>
</dbReference>
<proteinExistence type="inferred from homology"/>
<dbReference type="GO" id="GO:0003700">
    <property type="term" value="F:DNA-binding transcription factor activity"/>
    <property type="evidence" value="ECO:0007669"/>
    <property type="project" value="InterPro"/>
</dbReference>
<feature type="region of interest" description="Disordered" evidence="17">
    <location>
        <begin position="134"/>
        <end position="171"/>
    </location>
</feature>
<gene>
    <name evidence="20" type="ORF">DVH24_006623</name>
</gene>
<evidence type="ECO:0000313" key="21">
    <source>
        <dbReference type="Proteomes" id="UP000290289"/>
    </source>
</evidence>
<keyword evidence="7" id="KW-0689">Ribosomal protein</keyword>
<dbReference type="Pfam" id="PF00170">
    <property type="entry name" value="bZIP_1"/>
    <property type="match status" value="1"/>
</dbReference>
<dbReference type="PANTHER" id="PTHR47416">
    <property type="entry name" value="BASIC-LEUCINE ZIPPER TRANSCRIPTION FACTOR F-RELATED"/>
    <property type="match status" value="1"/>
</dbReference>
<dbReference type="Pfam" id="PF03868">
    <property type="entry name" value="Ribosomal_L6e_N"/>
    <property type="match status" value="1"/>
</dbReference>
<evidence type="ECO:0000256" key="14">
    <source>
        <dbReference type="ARBA" id="ARBA00023242"/>
    </source>
</evidence>
<keyword evidence="9" id="KW-0805">Transcription regulation</keyword>